<protein>
    <recommendedName>
        <fullName evidence="3">DUF370 domain-containing protein</fullName>
    </recommendedName>
</protein>
<evidence type="ECO:0000313" key="1">
    <source>
        <dbReference type="EMBL" id="KIY22909.1"/>
    </source>
</evidence>
<proteinExistence type="predicted"/>
<name>A0A0D6ZAT7_9BACI</name>
<dbReference type="RefSeq" id="WP_044392050.1">
    <property type="nucleotide sequence ID" value="NZ_JXIQ01000033.1"/>
</dbReference>
<evidence type="ECO:0000313" key="2">
    <source>
        <dbReference type="Proteomes" id="UP000032512"/>
    </source>
</evidence>
<dbReference type="AlphaFoldDB" id="A0A0D6ZAT7"/>
<dbReference type="PATRIC" id="fig|285983.3.peg.3744"/>
<organism evidence="1 2">
    <name type="scientific">Mesobacillus subterraneus</name>
    <dbReference type="NCBI Taxonomy" id="285983"/>
    <lineage>
        <taxon>Bacteria</taxon>
        <taxon>Bacillati</taxon>
        <taxon>Bacillota</taxon>
        <taxon>Bacilli</taxon>
        <taxon>Bacillales</taxon>
        <taxon>Bacillaceae</taxon>
        <taxon>Mesobacillus</taxon>
    </lineage>
</organism>
<dbReference type="Pfam" id="PF04025">
    <property type="entry name" value="RemA-like"/>
    <property type="match status" value="1"/>
</dbReference>
<dbReference type="OrthoDB" id="9811390at2"/>
<dbReference type="NCBIfam" id="NF046065">
    <property type="entry name" value="MtxRegRemB"/>
    <property type="match status" value="1"/>
</dbReference>
<dbReference type="Proteomes" id="UP000032512">
    <property type="component" value="Unassembled WGS sequence"/>
</dbReference>
<gene>
    <name evidence="1" type="ORF">UB32_05980</name>
</gene>
<reference evidence="1 2" key="1">
    <citation type="submission" date="2015-01" db="EMBL/GenBank/DDBJ databases">
        <title>Draft genome sequences of the supercritical CO2 tolerant bacteria Bacillus subterraneus MITOT1 and Bacillus cereus MIT0214.</title>
        <authorList>
            <person name="Peet K.C."/>
            <person name="Thompson J.R."/>
        </authorList>
    </citation>
    <scope>NUCLEOTIDE SEQUENCE [LARGE SCALE GENOMIC DNA]</scope>
    <source>
        <strain evidence="1 2">MITOT1</strain>
    </source>
</reference>
<accession>A0A0D6ZAT7</accession>
<dbReference type="EMBL" id="JXIQ01000033">
    <property type="protein sequence ID" value="KIY22909.1"/>
    <property type="molecule type" value="Genomic_DNA"/>
</dbReference>
<keyword evidence="2" id="KW-1185">Reference proteome</keyword>
<comment type="caution">
    <text evidence="1">The sequence shown here is derived from an EMBL/GenBank/DDBJ whole genome shotgun (WGS) entry which is preliminary data.</text>
</comment>
<dbReference type="InterPro" id="IPR007169">
    <property type="entry name" value="RemA-like"/>
</dbReference>
<sequence length="83" mass="9552">MYMHVGEEVLVRTKDIIAIIAMESVSFSMFMEEFIEKQDREIVQLTKGSIKSIIVTDNQIYYSPLASGTLKKRSQKSSVQEFE</sequence>
<evidence type="ECO:0008006" key="3">
    <source>
        <dbReference type="Google" id="ProtNLM"/>
    </source>
</evidence>